<dbReference type="InterPro" id="IPR036318">
    <property type="entry name" value="FAD-bd_PCMH-like_sf"/>
</dbReference>
<evidence type="ECO:0000313" key="6">
    <source>
        <dbReference type="Proteomes" id="UP001501237"/>
    </source>
</evidence>
<dbReference type="Pfam" id="PF02913">
    <property type="entry name" value="FAD-oxidase_C"/>
    <property type="match status" value="1"/>
</dbReference>
<dbReference type="InterPro" id="IPR016164">
    <property type="entry name" value="FAD-linked_Oxase-like_C"/>
</dbReference>
<dbReference type="Gene3D" id="3.30.465.10">
    <property type="match status" value="1"/>
</dbReference>
<name>A0ABP6QFM8_9ACTN</name>
<dbReference type="PROSITE" id="PS51387">
    <property type="entry name" value="FAD_PCMH"/>
    <property type="match status" value="1"/>
</dbReference>
<dbReference type="InterPro" id="IPR016166">
    <property type="entry name" value="FAD-bd_PCMH"/>
</dbReference>
<comment type="caution">
    <text evidence="5">The sequence shown here is derived from an EMBL/GenBank/DDBJ whole genome shotgun (WGS) entry which is preliminary data.</text>
</comment>
<proteinExistence type="inferred from homology"/>
<accession>A0ABP6QFM8</accession>
<dbReference type="Pfam" id="PF01565">
    <property type="entry name" value="FAD_binding_4"/>
    <property type="match status" value="1"/>
</dbReference>
<organism evidence="5 6">
    <name type="scientific">Actinocorallia longicatena</name>
    <dbReference type="NCBI Taxonomy" id="111803"/>
    <lineage>
        <taxon>Bacteria</taxon>
        <taxon>Bacillati</taxon>
        <taxon>Actinomycetota</taxon>
        <taxon>Actinomycetes</taxon>
        <taxon>Streptosporangiales</taxon>
        <taxon>Thermomonosporaceae</taxon>
        <taxon>Actinocorallia</taxon>
    </lineage>
</organism>
<evidence type="ECO:0000259" key="4">
    <source>
        <dbReference type="PROSITE" id="PS51387"/>
    </source>
</evidence>
<dbReference type="InterPro" id="IPR006094">
    <property type="entry name" value="Oxid_FAD_bind_N"/>
</dbReference>
<dbReference type="Proteomes" id="UP001501237">
    <property type="component" value="Unassembled WGS sequence"/>
</dbReference>
<dbReference type="InterPro" id="IPR004113">
    <property type="entry name" value="FAD-bd_oxidored_4_C"/>
</dbReference>
<keyword evidence="2" id="KW-0285">Flavoprotein</keyword>
<dbReference type="InterPro" id="IPR016171">
    <property type="entry name" value="Vanillyl_alc_oxidase_C-sub2"/>
</dbReference>
<dbReference type="Gene3D" id="3.30.70.3450">
    <property type="match status" value="2"/>
</dbReference>
<protein>
    <submittedName>
        <fullName evidence="5">FAD-binding oxidoreductase</fullName>
    </submittedName>
</protein>
<evidence type="ECO:0000256" key="1">
    <source>
        <dbReference type="ARBA" id="ARBA00008000"/>
    </source>
</evidence>
<comment type="similarity">
    <text evidence="1">Belongs to the FAD-binding oxidoreductase/transferase type 4 family.</text>
</comment>
<dbReference type="EMBL" id="BAAAUV010000016">
    <property type="protein sequence ID" value="GAA3226945.1"/>
    <property type="molecule type" value="Genomic_DNA"/>
</dbReference>
<dbReference type="Gene3D" id="3.30.300.330">
    <property type="match status" value="1"/>
</dbReference>
<dbReference type="SUPFAM" id="SSF55103">
    <property type="entry name" value="FAD-linked oxidases, C-terminal domain"/>
    <property type="match status" value="1"/>
</dbReference>
<evidence type="ECO:0000256" key="2">
    <source>
        <dbReference type="ARBA" id="ARBA00022630"/>
    </source>
</evidence>
<dbReference type="PANTHER" id="PTHR46568:SF1">
    <property type="entry name" value="ALKYLDIHYDROXYACETONEPHOSPHATE SYNTHASE, PEROXISOMAL"/>
    <property type="match status" value="1"/>
</dbReference>
<keyword evidence="6" id="KW-1185">Reference proteome</keyword>
<dbReference type="PANTHER" id="PTHR46568">
    <property type="entry name" value="ALKYLDIHYDROXYACETONEPHOSPHATE SYNTHASE, PEROXISOMAL"/>
    <property type="match status" value="1"/>
</dbReference>
<reference evidence="6" key="1">
    <citation type="journal article" date="2019" name="Int. J. Syst. Evol. Microbiol.">
        <title>The Global Catalogue of Microorganisms (GCM) 10K type strain sequencing project: providing services to taxonomists for standard genome sequencing and annotation.</title>
        <authorList>
            <consortium name="The Broad Institute Genomics Platform"/>
            <consortium name="The Broad Institute Genome Sequencing Center for Infectious Disease"/>
            <person name="Wu L."/>
            <person name="Ma J."/>
        </authorList>
    </citation>
    <scope>NUCLEOTIDE SEQUENCE [LARGE SCALE GENOMIC DNA]</scope>
    <source>
        <strain evidence="6">JCM 9377</strain>
    </source>
</reference>
<evidence type="ECO:0000313" key="5">
    <source>
        <dbReference type="EMBL" id="GAA3226945.1"/>
    </source>
</evidence>
<keyword evidence="3" id="KW-0274">FAD</keyword>
<gene>
    <name evidence="5" type="ORF">GCM10010468_55520</name>
</gene>
<dbReference type="InterPro" id="IPR025650">
    <property type="entry name" value="Alkyl-DHAP_Synthase"/>
</dbReference>
<dbReference type="InterPro" id="IPR016169">
    <property type="entry name" value="FAD-bd_PCMH_sub2"/>
</dbReference>
<sequence length="508" mass="52539">MSDMLWSGWGDPGKAAPLPEQVVALLRDMLGVKPRDLPPVALGDIVPPAPRLAGKALADLAAHGEVRTDAETRVRHTRGKSTPDLLAVRQGETVHTPDAVVLPADHEGVLAILALAAEHGFAVVPFGGGTSVVGGLAPAADAFVALDLRRLDALVAVDEVSRTATLQVGLRGPRVEELLGGHGFTLGHFPQSFEWASVGGFAAARSSGQSSAGYGRFDDLVVGLTVATPAGTITMGRAQKSAAGPDLRQLFLGSEGAFGVITELTVRIRPVPAVKVYEGWSFPDFATGSAALRALIQDGPVPTVLRLSDETETLVGLARASSIGEGGSGCLAIAGFEGEPEEVAARRAGAGTVLTALGGTPLGEEPGESWAHGRFAAPYLRDSLLDVGAFVETLETTTFWSNLPVLYQAVRDALPGHLVMCHISHVYASAASLYFTIVTPEIDWPAAKTAVNEAIIAAGGSISHHHGVGSDHLAAYAEEIGPLGVGVLRAIKAELDPHGVLNPGILVP</sequence>
<feature type="domain" description="FAD-binding PCMH-type" evidence="4">
    <location>
        <begin position="93"/>
        <end position="271"/>
    </location>
</feature>
<dbReference type="SUPFAM" id="SSF56176">
    <property type="entry name" value="FAD-binding/transporter-associated domain-like"/>
    <property type="match status" value="1"/>
</dbReference>
<dbReference type="Gene3D" id="1.10.45.10">
    <property type="entry name" value="Vanillyl-alcohol Oxidase, Chain A, domain 4"/>
    <property type="match status" value="1"/>
</dbReference>
<evidence type="ECO:0000256" key="3">
    <source>
        <dbReference type="ARBA" id="ARBA00022827"/>
    </source>
</evidence>